<dbReference type="InterPro" id="IPR036250">
    <property type="entry name" value="AcylCo_DH-like_C"/>
</dbReference>
<dbReference type="AlphaFoldDB" id="A0A0N4VF25"/>
<keyword evidence="4" id="KW-0560">Oxidoreductase</keyword>
<comment type="pathway">
    <text evidence="1">Lipid metabolism.</text>
</comment>
<evidence type="ECO:0000256" key="1">
    <source>
        <dbReference type="ARBA" id="ARBA00005189"/>
    </source>
</evidence>
<evidence type="ECO:0000259" key="6">
    <source>
        <dbReference type="Pfam" id="PF01756"/>
    </source>
</evidence>
<sequence>MLFLFLAPYFNEKMALRAPKAHRIKHFSMNKKCLKCSRLNDLYDSFESSRTYEGENNVLLQQTANVLLSLYSTSVPVESPLNSFKVLQKRAPKFERWGENIVHDIKKAYEWLILHFAEKTAVEIKKLTRSGMTEATAKNYAFYECCKPLAIVYVEYTILSCFCEVTEQACKGIKATLDLLMTVYATSSIKKHIAALYAGGYTSDGKWVARISDVLNCAVAEMKNNAVLICDEIAPDDFLLHSIIGKSDGQVHECLWEQFKKEANVRPDWLPDLVQFLKKKK</sequence>
<dbReference type="EMBL" id="UXUI01009585">
    <property type="protein sequence ID" value="VDD93994.1"/>
    <property type="molecule type" value="Genomic_DNA"/>
</dbReference>
<dbReference type="OrthoDB" id="538336at2759"/>
<dbReference type="GO" id="GO:0055088">
    <property type="term" value="P:lipid homeostasis"/>
    <property type="evidence" value="ECO:0007669"/>
    <property type="project" value="TreeGrafter"/>
</dbReference>
<name>A0A0N4VF25_ENTVE</name>
<dbReference type="GO" id="GO:0071949">
    <property type="term" value="F:FAD binding"/>
    <property type="evidence" value="ECO:0007669"/>
    <property type="project" value="InterPro"/>
</dbReference>
<dbReference type="Gene3D" id="1.20.140.10">
    <property type="entry name" value="Butyryl-CoA Dehydrogenase, subunit A, domain 3"/>
    <property type="match status" value="2"/>
</dbReference>
<evidence type="ECO:0000313" key="9">
    <source>
        <dbReference type="WBParaSite" id="EVEC_0000931901-mRNA-1"/>
    </source>
</evidence>
<keyword evidence="5" id="KW-0443">Lipid metabolism</keyword>
<dbReference type="Proteomes" id="UP000274131">
    <property type="component" value="Unassembled WGS sequence"/>
</dbReference>
<keyword evidence="8" id="KW-1185">Reference proteome</keyword>
<evidence type="ECO:0000313" key="8">
    <source>
        <dbReference type="Proteomes" id="UP000274131"/>
    </source>
</evidence>
<dbReference type="PANTHER" id="PTHR10909:SF390">
    <property type="entry name" value="PEROXISOMAL ACYL-COENZYME A OXIDASE 3"/>
    <property type="match status" value="1"/>
</dbReference>
<dbReference type="SUPFAM" id="SSF47203">
    <property type="entry name" value="Acyl-CoA dehydrogenase C-terminal domain-like"/>
    <property type="match status" value="2"/>
</dbReference>
<reference evidence="9" key="1">
    <citation type="submission" date="2017-02" db="UniProtKB">
        <authorList>
            <consortium name="WormBaseParasite"/>
        </authorList>
    </citation>
    <scope>IDENTIFICATION</scope>
</reference>
<dbReference type="InterPro" id="IPR012258">
    <property type="entry name" value="Acyl-CoA_oxidase"/>
</dbReference>
<comment type="similarity">
    <text evidence="2">Belongs to the acyl-CoA oxidase family.</text>
</comment>
<dbReference type="GO" id="GO:0033540">
    <property type="term" value="P:fatty acid beta-oxidation using acyl-CoA oxidase"/>
    <property type="evidence" value="ECO:0007669"/>
    <property type="project" value="TreeGrafter"/>
</dbReference>
<organism evidence="9">
    <name type="scientific">Enterobius vermicularis</name>
    <name type="common">Human pinworm</name>
    <dbReference type="NCBI Taxonomy" id="51028"/>
    <lineage>
        <taxon>Eukaryota</taxon>
        <taxon>Metazoa</taxon>
        <taxon>Ecdysozoa</taxon>
        <taxon>Nematoda</taxon>
        <taxon>Chromadorea</taxon>
        <taxon>Rhabditida</taxon>
        <taxon>Spirurina</taxon>
        <taxon>Oxyuridomorpha</taxon>
        <taxon>Oxyuroidea</taxon>
        <taxon>Oxyuridae</taxon>
        <taxon>Enterobius</taxon>
    </lineage>
</organism>
<evidence type="ECO:0000256" key="2">
    <source>
        <dbReference type="ARBA" id="ARBA00006288"/>
    </source>
</evidence>
<evidence type="ECO:0000256" key="5">
    <source>
        <dbReference type="ARBA" id="ARBA00023098"/>
    </source>
</evidence>
<dbReference type="STRING" id="51028.A0A0N4VF25"/>
<proteinExistence type="inferred from homology"/>
<dbReference type="Pfam" id="PF01756">
    <property type="entry name" value="ACOX"/>
    <property type="match status" value="1"/>
</dbReference>
<evidence type="ECO:0000256" key="4">
    <source>
        <dbReference type="ARBA" id="ARBA00023002"/>
    </source>
</evidence>
<feature type="domain" description="Acyl-CoA oxidase C-terminal" evidence="6">
    <location>
        <begin position="104"/>
        <end position="270"/>
    </location>
</feature>
<dbReference type="GO" id="GO:0005777">
    <property type="term" value="C:peroxisome"/>
    <property type="evidence" value="ECO:0007669"/>
    <property type="project" value="InterPro"/>
</dbReference>
<protein>
    <submittedName>
        <fullName evidence="9">ACOX domain-containing protein</fullName>
    </submittedName>
</protein>
<dbReference type="GO" id="GO:0005504">
    <property type="term" value="F:fatty acid binding"/>
    <property type="evidence" value="ECO:0007669"/>
    <property type="project" value="TreeGrafter"/>
</dbReference>
<keyword evidence="3" id="KW-0276">Fatty acid metabolism</keyword>
<dbReference type="InterPro" id="IPR002655">
    <property type="entry name" value="Acyl-CoA_oxidase_C"/>
</dbReference>
<evidence type="ECO:0000313" key="7">
    <source>
        <dbReference type="EMBL" id="VDD93994.1"/>
    </source>
</evidence>
<reference evidence="7 8" key="2">
    <citation type="submission" date="2018-10" db="EMBL/GenBank/DDBJ databases">
        <authorList>
            <consortium name="Pathogen Informatics"/>
        </authorList>
    </citation>
    <scope>NUCLEOTIDE SEQUENCE [LARGE SCALE GENOMIC DNA]</scope>
</reference>
<evidence type="ECO:0000256" key="3">
    <source>
        <dbReference type="ARBA" id="ARBA00022832"/>
    </source>
</evidence>
<dbReference type="GO" id="GO:0016402">
    <property type="term" value="F:pristanoyl-CoA oxidase activity"/>
    <property type="evidence" value="ECO:0007669"/>
    <property type="project" value="TreeGrafter"/>
</dbReference>
<gene>
    <name evidence="7" type="ORF">EVEC_LOCUS8745</name>
</gene>
<dbReference type="PANTHER" id="PTHR10909">
    <property type="entry name" value="ELECTRON TRANSPORT OXIDOREDUCTASE"/>
    <property type="match status" value="1"/>
</dbReference>
<dbReference type="FunFam" id="1.20.140.10:FF:000007">
    <property type="entry name" value="Acyl-coenzyme A oxidase"/>
    <property type="match status" value="1"/>
</dbReference>
<accession>A0A0N4VF25</accession>
<dbReference type="WBParaSite" id="EVEC_0000931901-mRNA-1">
    <property type="protein sequence ID" value="EVEC_0000931901-mRNA-1"/>
    <property type="gene ID" value="EVEC_0000931901"/>
</dbReference>